<name>A0A023DX36_9PROT</name>
<dbReference type="Pfam" id="PF03400">
    <property type="entry name" value="DDE_Tnp_IS1"/>
    <property type="match status" value="1"/>
</dbReference>
<gene>
    <name evidence="1" type="ORF">HE1_00111</name>
</gene>
<reference evidence="1 2" key="1">
    <citation type="journal article" date="2014" name="FEMS Microbiol. Lett.">
        <title>Draft genome sequences of three Holospora species (Holospora obtusa, Holospora undulata, and Holospora elegans), endonuclear symbiotic bacteria of the ciliate Paramecium caudatum.</title>
        <authorList>
            <person name="Dohra H."/>
            <person name="Tanaka K."/>
            <person name="Suzuki T."/>
            <person name="Fujishima M."/>
            <person name="Suzuki H."/>
        </authorList>
    </citation>
    <scope>NUCLEOTIDE SEQUENCE [LARGE SCALE GENOMIC DNA]</scope>
    <source>
        <strain evidence="1 2">E1</strain>
    </source>
</reference>
<sequence length="110" mass="13483">MRQNRVIPRRKGIVKEVDEFWHYLKKEARNFGFLKLKVCDRAGKRLIDWEFGDHYSQTFKRLFERLKKWKILFYCKDHWAGFNKIIPIPHPFQGKDKTFSIEQNNAPHLY</sequence>
<dbReference type="InterPro" id="IPR005063">
    <property type="entry name" value="Transposase_27"/>
</dbReference>
<organism evidence="1 2">
    <name type="scientific">Holospora elegans E1</name>
    <dbReference type="NCBI Taxonomy" id="1427503"/>
    <lineage>
        <taxon>Bacteria</taxon>
        <taxon>Pseudomonadati</taxon>
        <taxon>Pseudomonadota</taxon>
        <taxon>Alphaproteobacteria</taxon>
        <taxon>Holosporales</taxon>
        <taxon>Holosporaceae</taxon>
        <taxon>Holospora</taxon>
    </lineage>
</organism>
<dbReference type="RefSeq" id="WP_035543411.1">
    <property type="nucleotide sequence ID" value="NZ_BAUP01000031.1"/>
</dbReference>
<proteinExistence type="predicted"/>
<dbReference type="GO" id="GO:0006313">
    <property type="term" value="P:DNA transposition"/>
    <property type="evidence" value="ECO:0007669"/>
    <property type="project" value="InterPro"/>
</dbReference>
<evidence type="ECO:0000313" key="1">
    <source>
        <dbReference type="EMBL" id="GAJ45802.1"/>
    </source>
</evidence>
<accession>A0A023DX36</accession>
<protein>
    <submittedName>
        <fullName evidence="1">IS1 transposase</fullName>
    </submittedName>
</protein>
<evidence type="ECO:0000313" key="2">
    <source>
        <dbReference type="Proteomes" id="UP000024842"/>
    </source>
</evidence>
<dbReference type="GO" id="GO:0004803">
    <property type="term" value="F:transposase activity"/>
    <property type="evidence" value="ECO:0007669"/>
    <property type="project" value="InterPro"/>
</dbReference>
<dbReference type="GO" id="GO:0003677">
    <property type="term" value="F:DNA binding"/>
    <property type="evidence" value="ECO:0007669"/>
    <property type="project" value="InterPro"/>
</dbReference>
<dbReference type="Proteomes" id="UP000024842">
    <property type="component" value="Unassembled WGS sequence"/>
</dbReference>
<keyword evidence="2" id="KW-1185">Reference proteome</keyword>
<dbReference type="EMBL" id="BAUP01000031">
    <property type="protein sequence ID" value="GAJ45802.1"/>
    <property type="molecule type" value="Genomic_DNA"/>
</dbReference>
<comment type="caution">
    <text evidence="1">The sequence shown here is derived from an EMBL/GenBank/DDBJ whole genome shotgun (WGS) entry which is preliminary data.</text>
</comment>
<dbReference type="AlphaFoldDB" id="A0A023DX36"/>